<name>A0A0D3JUM2_EMIH1</name>
<keyword evidence="6" id="KW-1185">Reference proteome</keyword>
<keyword evidence="4" id="KW-0812">Transmembrane</keyword>
<keyword evidence="4" id="KW-0472">Membrane</keyword>
<dbReference type="GO" id="GO:0020037">
    <property type="term" value="F:heme binding"/>
    <property type="evidence" value="ECO:0007669"/>
    <property type="project" value="InterPro"/>
</dbReference>
<feature type="compositionally biased region" description="Basic and acidic residues" evidence="3">
    <location>
        <begin position="824"/>
        <end position="835"/>
    </location>
</feature>
<dbReference type="InterPro" id="IPR050121">
    <property type="entry name" value="Cytochrome_P450_monoxygenase"/>
</dbReference>
<dbReference type="PROSITE" id="PS00086">
    <property type="entry name" value="CYTOCHROME_P450"/>
    <property type="match status" value="1"/>
</dbReference>
<accession>A0A0D3JUM2</accession>
<dbReference type="SUPFAM" id="SSF48264">
    <property type="entry name" value="Cytochrome P450"/>
    <property type="match status" value="1"/>
</dbReference>
<evidence type="ECO:0000256" key="3">
    <source>
        <dbReference type="SAM" id="MobiDB-lite"/>
    </source>
</evidence>
<dbReference type="STRING" id="2903.R1CWW8"/>
<dbReference type="InterPro" id="IPR001128">
    <property type="entry name" value="Cyt_P450"/>
</dbReference>
<evidence type="ECO:0000313" key="5">
    <source>
        <dbReference type="EnsemblProtists" id="EOD27207"/>
    </source>
</evidence>
<dbReference type="KEGG" id="ehx:EMIHUDRAFT_205187"/>
<feature type="region of interest" description="Disordered" evidence="3">
    <location>
        <begin position="547"/>
        <end position="573"/>
    </location>
</feature>
<dbReference type="PANTHER" id="PTHR24305">
    <property type="entry name" value="CYTOCHROME P450"/>
    <property type="match status" value="1"/>
</dbReference>
<evidence type="ECO:0000256" key="2">
    <source>
        <dbReference type="ARBA" id="ARBA00010617"/>
    </source>
</evidence>
<dbReference type="InterPro" id="IPR017972">
    <property type="entry name" value="Cyt_P450_CS"/>
</dbReference>
<dbReference type="Gene3D" id="1.10.630.10">
    <property type="entry name" value="Cytochrome P450"/>
    <property type="match status" value="2"/>
</dbReference>
<evidence type="ECO:0000256" key="1">
    <source>
        <dbReference type="ARBA" id="ARBA00001971"/>
    </source>
</evidence>
<dbReference type="PANTHER" id="PTHR24305:SF166">
    <property type="entry name" value="CYTOCHROME P450 12A4, MITOCHONDRIAL-RELATED"/>
    <property type="match status" value="1"/>
</dbReference>
<feature type="compositionally biased region" description="Basic and acidic residues" evidence="3">
    <location>
        <begin position="549"/>
        <end position="559"/>
    </location>
</feature>
<dbReference type="GO" id="GO:0004497">
    <property type="term" value="F:monooxygenase activity"/>
    <property type="evidence" value="ECO:0007669"/>
    <property type="project" value="InterPro"/>
</dbReference>
<feature type="region of interest" description="Disordered" evidence="3">
    <location>
        <begin position="776"/>
        <end position="849"/>
    </location>
</feature>
<evidence type="ECO:0000256" key="4">
    <source>
        <dbReference type="SAM" id="Phobius"/>
    </source>
</evidence>
<feature type="transmembrane region" description="Helical" evidence="4">
    <location>
        <begin position="216"/>
        <end position="234"/>
    </location>
</feature>
<feature type="compositionally biased region" description="Basic and acidic residues" evidence="3">
    <location>
        <begin position="990"/>
        <end position="1001"/>
    </location>
</feature>
<proteinExistence type="inferred from homology"/>
<dbReference type="InterPro" id="IPR029055">
    <property type="entry name" value="Ntn_hydrolases_N"/>
</dbReference>
<dbReference type="GeneID" id="17272753"/>
<feature type="compositionally biased region" description="Low complexity" evidence="3">
    <location>
        <begin position="782"/>
        <end position="804"/>
    </location>
</feature>
<dbReference type="GO" id="GO:0016705">
    <property type="term" value="F:oxidoreductase activity, acting on paired donors, with incorporation or reduction of molecular oxygen"/>
    <property type="evidence" value="ECO:0007669"/>
    <property type="project" value="InterPro"/>
</dbReference>
<evidence type="ECO:0008006" key="7">
    <source>
        <dbReference type="Google" id="ProtNLM"/>
    </source>
</evidence>
<feature type="transmembrane region" description="Helical" evidence="4">
    <location>
        <begin position="331"/>
        <end position="349"/>
    </location>
</feature>
<dbReference type="Pfam" id="PF00067">
    <property type="entry name" value="p450"/>
    <property type="match status" value="2"/>
</dbReference>
<comment type="cofactor">
    <cofactor evidence="1">
        <name>heme</name>
        <dbReference type="ChEBI" id="CHEBI:30413"/>
    </cofactor>
</comment>
<reference evidence="6" key="1">
    <citation type="journal article" date="2013" name="Nature">
        <title>Pan genome of the phytoplankton Emiliania underpins its global distribution.</title>
        <authorList>
            <person name="Read B.A."/>
            <person name="Kegel J."/>
            <person name="Klute M.J."/>
            <person name="Kuo A."/>
            <person name="Lefebvre S.C."/>
            <person name="Maumus F."/>
            <person name="Mayer C."/>
            <person name="Miller J."/>
            <person name="Monier A."/>
            <person name="Salamov A."/>
            <person name="Young J."/>
            <person name="Aguilar M."/>
            <person name="Claverie J.M."/>
            <person name="Frickenhaus S."/>
            <person name="Gonzalez K."/>
            <person name="Herman E.K."/>
            <person name="Lin Y.C."/>
            <person name="Napier J."/>
            <person name="Ogata H."/>
            <person name="Sarno A.F."/>
            <person name="Shmutz J."/>
            <person name="Schroeder D."/>
            <person name="de Vargas C."/>
            <person name="Verret F."/>
            <person name="von Dassow P."/>
            <person name="Valentin K."/>
            <person name="Van de Peer Y."/>
            <person name="Wheeler G."/>
            <person name="Dacks J.B."/>
            <person name="Delwiche C.F."/>
            <person name="Dyhrman S.T."/>
            <person name="Glockner G."/>
            <person name="John U."/>
            <person name="Richards T."/>
            <person name="Worden A.Z."/>
            <person name="Zhang X."/>
            <person name="Grigoriev I.V."/>
            <person name="Allen A.E."/>
            <person name="Bidle K."/>
            <person name="Borodovsky M."/>
            <person name="Bowler C."/>
            <person name="Brownlee C."/>
            <person name="Cock J.M."/>
            <person name="Elias M."/>
            <person name="Gladyshev V.N."/>
            <person name="Groth M."/>
            <person name="Guda C."/>
            <person name="Hadaegh A."/>
            <person name="Iglesias-Rodriguez M.D."/>
            <person name="Jenkins J."/>
            <person name="Jones B.M."/>
            <person name="Lawson T."/>
            <person name="Leese F."/>
            <person name="Lindquist E."/>
            <person name="Lobanov A."/>
            <person name="Lomsadze A."/>
            <person name="Malik S.B."/>
            <person name="Marsh M.E."/>
            <person name="Mackinder L."/>
            <person name="Mock T."/>
            <person name="Mueller-Roeber B."/>
            <person name="Pagarete A."/>
            <person name="Parker M."/>
            <person name="Probert I."/>
            <person name="Quesneville H."/>
            <person name="Raines C."/>
            <person name="Rensing S.A."/>
            <person name="Riano-Pachon D.M."/>
            <person name="Richier S."/>
            <person name="Rokitta S."/>
            <person name="Shiraiwa Y."/>
            <person name="Soanes D.M."/>
            <person name="van der Giezen M."/>
            <person name="Wahlund T.M."/>
            <person name="Williams B."/>
            <person name="Wilson W."/>
            <person name="Wolfe G."/>
            <person name="Wurch L.L."/>
        </authorList>
    </citation>
    <scope>NUCLEOTIDE SEQUENCE</scope>
</reference>
<dbReference type="AlphaFoldDB" id="A0A0D3JUM2"/>
<protein>
    <recommendedName>
        <fullName evidence="7">Cytochrome P450</fullName>
    </recommendedName>
</protein>
<sequence>MCRWLVYCGSDPILMSDLIFAPTNSLIHQSFNGGFHPGLSDQNNMQDGAPRETLLRNSHLIVGVGCPRERFCAALTSPNIAGDMARVGAAASAHAIGECEDATEECNECTTGCNASSLNSATGEGVARYAGFSRARTSGAAPAESMAETRCSDAVVCRDEISWSSASPRTNFTQLLPQTSHGDNVRRKSILDKITSLMALVQGSLRCALASGTSDAVTPMLLLVLALLLLLWPPTLRPVNFAPRPLSVPMTVSAFLTLLMPGAAAIAADQWSSPSIPPSPAVDWLVQMSVGDMFAATALATIIVVAAATLCAPRSERLGYIRGLRKLGSDALILMALVLPVHLVAFGCWERSGISSHYVIIAIFLPFECAVFLYVAVRLILFPVSVSTALGALRRDPGATLQMGAEAMHIKCHTWSVRRYLIFGPRVCFLTSHAATHQVLTKARNFRRSEAARDAITSPHTILGSGGLSDVWSRIRPLCTPFFEEYQFVSKTAAVTRHVYEAIFEQMQEQKRTGRPVDWFHLCNRLVVETHLLVLLDVHVPTGGAKIGLGHEHAPRPKDIPPGGGGEDEEEKPRLASDILDDALHQIVGSGQEPSYASTACAPFLNFLTERLQLPQSQLGGIEAILARAHAAGKISAIERLHNTLMFMIALAPSAGVFWTTLHLYRDPGLLERTRDVKMNERMLECCITETLRMYAPVPVMLAREVVKPTTLRFGKGFGRSHVAFDVGDTVIISPILLQNSPELWAHPTTYDPLRFKRKKASAHVDHATYSTLKAAAKMHTAPSRRSSSSDASSRGSLRSDASDCGSAIEEQSIGQGFGPGSTGRREAEDHESAIHEGQFGRGGMGRWTSHANNLRAETSLRREESFISSAIRESDSHYFPFGFGSHRCLGSNYATWLLYTVINTIIRGFDVELQDPEGLLEHAQPHQRIRPHVYSFPISSVYATINARHHRLADVIKAVVASNQLLRTAAIVEGECEDDSADEADEPSNYDHVKAADGRG</sequence>
<feature type="transmembrane region" description="Helical" evidence="4">
    <location>
        <begin position="355"/>
        <end position="377"/>
    </location>
</feature>
<feature type="compositionally biased region" description="Acidic residues" evidence="3">
    <location>
        <begin position="978"/>
        <end position="989"/>
    </location>
</feature>
<feature type="transmembrane region" description="Helical" evidence="4">
    <location>
        <begin position="246"/>
        <end position="268"/>
    </location>
</feature>
<dbReference type="InterPro" id="IPR036396">
    <property type="entry name" value="Cyt_P450_sf"/>
</dbReference>
<dbReference type="PaxDb" id="2903-EOD27207"/>
<feature type="transmembrane region" description="Helical" evidence="4">
    <location>
        <begin position="644"/>
        <end position="665"/>
    </location>
</feature>
<dbReference type="GO" id="GO:0005506">
    <property type="term" value="F:iron ion binding"/>
    <property type="evidence" value="ECO:0007669"/>
    <property type="project" value="InterPro"/>
</dbReference>
<reference evidence="5" key="2">
    <citation type="submission" date="2024-10" db="UniProtKB">
        <authorList>
            <consortium name="EnsemblProtists"/>
        </authorList>
    </citation>
    <scope>IDENTIFICATION</scope>
</reference>
<dbReference type="Proteomes" id="UP000013827">
    <property type="component" value="Unassembled WGS sequence"/>
</dbReference>
<comment type="similarity">
    <text evidence="2">Belongs to the cytochrome P450 family.</text>
</comment>
<dbReference type="HOGENOM" id="CLU_299656_0_0_1"/>
<feature type="transmembrane region" description="Helical" evidence="4">
    <location>
        <begin position="288"/>
        <end position="310"/>
    </location>
</feature>
<dbReference type="RefSeq" id="XP_005779636.1">
    <property type="nucleotide sequence ID" value="XM_005779579.1"/>
</dbReference>
<keyword evidence="4" id="KW-1133">Transmembrane helix</keyword>
<dbReference type="Gene3D" id="3.60.20.10">
    <property type="entry name" value="Glutamine Phosphoribosylpyrophosphate, subunit 1, domain 1"/>
    <property type="match status" value="1"/>
</dbReference>
<organism evidence="5 6">
    <name type="scientific">Emiliania huxleyi (strain CCMP1516)</name>
    <dbReference type="NCBI Taxonomy" id="280463"/>
    <lineage>
        <taxon>Eukaryota</taxon>
        <taxon>Haptista</taxon>
        <taxon>Haptophyta</taxon>
        <taxon>Prymnesiophyceae</taxon>
        <taxon>Isochrysidales</taxon>
        <taxon>Noelaerhabdaceae</taxon>
        <taxon>Emiliania</taxon>
    </lineage>
</organism>
<evidence type="ECO:0000313" key="6">
    <source>
        <dbReference type="Proteomes" id="UP000013827"/>
    </source>
</evidence>
<dbReference type="EnsemblProtists" id="EOD27207">
    <property type="protein sequence ID" value="EOD27207"/>
    <property type="gene ID" value="EMIHUDRAFT_205187"/>
</dbReference>
<feature type="region of interest" description="Disordered" evidence="3">
    <location>
        <begin position="978"/>
        <end position="1001"/>
    </location>
</feature>